<protein>
    <submittedName>
        <fullName evidence="1">Uncharacterized protein</fullName>
    </submittedName>
</protein>
<sequence length="132" mass="15081">MNGKPPVEYLCTSTGTMLQSFELTRLNVVANTSKEIRVALQEILDQILKSNILQECIELRAEALLCRWIGEYRGLIETDAVTGEPTWAQQCTRSRMAVHPNKLSQRMKDGDGNRFRVFRAVNRSARQSNQLR</sequence>
<name>A0A0F9LWS8_9ZZZZ</name>
<organism evidence="1">
    <name type="scientific">marine sediment metagenome</name>
    <dbReference type="NCBI Taxonomy" id="412755"/>
    <lineage>
        <taxon>unclassified sequences</taxon>
        <taxon>metagenomes</taxon>
        <taxon>ecological metagenomes</taxon>
    </lineage>
</organism>
<comment type="caution">
    <text evidence="1">The sequence shown here is derived from an EMBL/GenBank/DDBJ whole genome shotgun (WGS) entry which is preliminary data.</text>
</comment>
<accession>A0A0F9LWS8</accession>
<proteinExistence type="predicted"/>
<dbReference type="EMBL" id="LAZR01011466">
    <property type="protein sequence ID" value="KKM61522.1"/>
    <property type="molecule type" value="Genomic_DNA"/>
</dbReference>
<reference evidence="1" key="1">
    <citation type="journal article" date="2015" name="Nature">
        <title>Complex archaea that bridge the gap between prokaryotes and eukaryotes.</title>
        <authorList>
            <person name="Spang A."/>
            <person name="Saw J.H."/>
            <person name="Jorgensen S.L."/>
            <person name="Zaremba-Niedzwiedzka K."/>
            <person name="Martijn J."/>
            <person name="Lind A.E."/>
            <person name="van Eijk R."/>
            <person name="Schleper C."/>
            <person name="Guy L."/>
            <person name="Ettema T.J."/>
        </authorList>
    </citation>
    <scope>NUCLEOTIDE SEQUENCE</scope>
</reference>
<evidence type="ECO:0000313" key="1">
    <source>
        <dbReference type="EMBL" id="KKM61522.1"/>
    </source>
</evidence>
<dbReference type="AlphaFoldDB" id="A0A0F9LWS8"/>
<gene>
    <name evidence="1" type="ORF">LCGC14_1530870</name>
</gene>